<feature type="compositionally biased region" description="Pro residues" evidence="8">
    <location>
        <begin position="106"/>
        <end position="115"/>
    </location>
</feature>
<dbReference type="InterPro" id="IPR058240">
    <property type="entry name" value="rSAM_sf"/>
</dbReference>
<dbReference type="SFLD" id="SFLDG01082">
    <property type="entry name" value="B12-binding_domain_containing"/>
    <property type="match status" value="1"/>
</dbReference>
<dbReference type="InterPro" id="IPR006638">
    <property type="entry name" value="Elp3/MiaA/NifB-like_rSAM"/>
</dbReference>
<evidence type="ECO:0000313" key="11">
    <source>
        <dbReference type="EMBL" id="GAA0591690.1"/>
    </source>
</evidence>
<keyword evidence="12" id="KW-1185">Reference proteome</keyword>
<dbReference type="Proteomes" id="UP001501588">
    <property type="component" value="Unassembled WGS sequence"/>
</dbReference>
<dbReference type="PANTHER" id="PTHR11918">
    <property type="entry name" value="RADICAL SAM PROTEINS"/>
    <property type="match status" value="1"/>
</dbReference>
<keyword evidence="3" id="KW-0808">Transferase</keyword>
<dbReference type="PROSITE" id="PS01278">
    <property type="entry name" value="MTTASE_RADICAL"/>
    <property type="match status" value="1"/>
</dbReference>
<feature type="region of interest" description="Disordered" evidence="8">
    <location>
        <begin position="96"/>
        <end position="119"/>
    </location>
</feature>
<dbReference type="EMBL" id="BAAAFZ010000052">
    <property type="protein sequence ID" value="GAA0591690.1"/>
    <property type="molecule type" value="Genomic_DNA"/>
</dbReference>
<keyword evidence="6" id="KW-0408">Iron</keyword>
<evidence type="ECO:0000256" key="5">
    <source>
        <dbReference type="ARBA" id="ARBA00022723"/>
    </source>
</evidence>
<keyword evidence="5" id="KW-0479">Metal-binding</keyword>
<evidence type="ECO:0000313" key="12">
    <source>
        <dbReference type="Proteomes" id="UP001501588"/>
    </source>
</evidence>
<dbReference type="CDD" id="cd01335">
    <property type="entry name" value="Radical_SAM"/>
    <property type="match status" value="1"/>
</dbReference>
<dbReference type="RefSeq" id="WP_343896431.1">
    <property type="nucleotide sequence ID" value="NZ_BAAAFZ010000052.1"/>
</dbReference>
<evidence type="ECO:0000256" key="8">
    <source>
        <dbReference type="SAM" id="MobiDB-lite"/>
    </source>
</evidence>
<sequence>MSVEVLTFGCRLNAAESEAMRPLAERAGHRGAVLVNTCAVTAEAEKQARKAIRAAHRRNPAAPILVTGCASHIAPERWASLPGVARVVPNTDKLRPEAWARGGGAPAPPVPPPAAAGPGEGRTRAFLQIQGGCDHACTFCVIPRGRGPSFSVPADALAARLRDLVEQGHKEAVLTGVDIASYGADLPGRPTLGAAVRRLLALVPELPRLRLSSLDPAALDDELWRLLAEEPRLMPHLHLSLQHGANLVLKRMKRRHRRADALAAARRARDARPGIALGADLIAGFPTETDAHHRDTLALVEEMGLSFLHVFPYSERPGTPAARMPAVPVPLRRERAARLREAGAAAAARFCAGRVGQEETVLFEAGNRGHTEHFAPLRLTDGAAPVPRGALLRGRAAAAAAAGLMATAAGEAR</sequence>
<dbReference type="InterPro" id="IPR013848">
    <property type="entry name" value="Methylthiotransferase_N"/>
</dbReference>
<evidence type="ECO:0000256" key="3">
    <source>
        <dbReference type="ARBA" id="ARBA00022679"/>
    </source>
</evidence>
<evidence type="ECO:0000256" key="6">
    <source>
        <dbReference type="ARBA" id="ARBA00023004"/>
    </source>
</evidence>
<evidence type="ECO:0000256" key="2">
    <source>
        <dbReference type="ARBA" id="ARBA00022485"/>
    </source>
</evidence>
<evidence type="ECO:0000256" key="1">
    <source>
        <dbReference type="ARBA" id="ARBA00001966"/>
    </source>
</evidence>
<evidence type="ECO:0008006" key="13">
    <source>
        <dbReference type="Google" id="ProtNLM"/>
    </source>
</evidence>
<dbReference type="InterPro" id="IPR038135">
    <property type="entry name" value="Methylthiotransferase_N_sf"/>
</dbReference>
<dbReference type="Gene3D" id="3.80.30.20">
    <property type="entry name" value="tm_1862 like domain"/>
    <property type="match status" value="1"/>
</dbReference>
<keyword evidence="7" id="KW-0411">Iron-sulfur</keyword>
<feature type="domain" description="Radical SAM core" evidence="10">
    <location>
        <begin position="119"/>
        <end position="349"/>
    </location>
</feature>
<gene>
    <name evidence="11" type="ORF">GCM10009416_32620</name>
</gene>
<feature type="domain" description="MTTase N-terminal" evidence="9">
    <location>
        <begin position="1"/>
        <end position="104"/>
    </location>
</feature>
<dbReference type="Pfam" id="PF04055">
    <property type="entry name" value="Radical_SAM"/>
    <property type="match status" value="1"/>
</dbReference>
<dbReference type="PANTHER" id="PTHR11918:SF45">
    <property type="entry name" value="THREONYLCARBAMOYLADENOSINE TRNA METHYLTHIOTRANSFERASE"/>
    <property type="match status" value="1"/>
</dbReference>
<proteinExistence type="predicted"/>
<protein>
    <recommendedName>
        <fullName evidence="13">tRNA (N(6)-L-threonylcarbamoyladenosine(37)-C(2))-methylthiotransferase MtaB</fullName>
    </recommendedName>
</protein>
<evidence type="ECO:0000256" key="7">
    <source>
        <dbReference type="ARBA" id="ARBA00023014"/>
    </source>
</evidence>
<evidence type="ECO:0000259" key="9">
    <source>
        <dbReference type="PROSITE" id="PS51449"/>
    </source>
</evidence>
<name>A0ABP3QM33_9PROT</name>
<organism evidence="11 12">
    <name type="scientific">Craurococcus roseus</name>
    <dbReference type="NCBI Taxonomy" id="77585"/>
    <lineage>
        <taxon>Bacteria</taxon>
        <taxon>Pseudomonadati</taxon>
        <taxon>Pseudomonadota</taxon>
        <taxon>Alphaproteobacteria</taxon>
        <taxon>Acetobacterales</taxon>
        <taxon>Acetobacteraceae</taxon>
        <taxon>Craurococcus</taxon>
    </lineage>
</organism>
<dbReference type="SFLD" id="SFLDS00029">
    <property type="entry name" value="Radical_SAM"/>
    <property type="match status" value="1"/>
</dbReference>
<dbReference type="PROSITE" id="PS51918">
    <property type="entry name" value="RADICAL_SAM"/>
    <property type="match status" value="1"/>
</dbReference>
<dbReference type="Pfam" id="PF00919">
    <property type="entry name" value="UPF0004"/>
    <property type="match status" value="1"/>
</dbReference>
<dbReference type="NCBIfam" id="TIGR00089">
    <property type="entry name" value="MiaB/RimO family radical SAM methylthiotransferase"/>
    <property type="match status" value="1"/>
</dbReference>
<dbReference type="InterPro" id="IPR020612">
    <property type="entry name" value="Methylthiotransferase_CS"/>
</dbReference>
<reference evidence="12" key="1">
    <citation type="journal article" date="2019" name="Int. J. Syst. Evol. Microbiol.">
        <title>The Global Catalogue of Microorganisms (GCM) 10K type strain sequencing project: providing services to taxonomists for standard genome sequencing and annotation.</title>
        <authorList>
            <consortium name="The Broad Institute Genomics Platform"/>
            <consortium name="The Broad Institute Genome Sequencing Center for Infectious Disease"/>
            <person name="Wu L."/>
            <person name="Ma J."/>
        </authorList>
    </citation>
    <scope>NUCLEOTIDE SEQUENCE [LARGE SCALE GENOMIC DNA]</scope>
    <source>
        <strain evidence="12">JCM 9933</strain>
    </source>
</reference>
<keyword evidence="2" id="KW-0004">4Fe-4S</keyword>
<dbReference type="SMART" id="SM00729">
    <property type="entry name" value="Elp3"/>
    <property type="match status" value="1"/>
</dbReference>
<dbReference type="InterPro" id="IPR007197">
    <property type="entry name" value="rSAM"/>
</dbReference>
<evidence type="ECO:0000256" key="4">
    <source>
        <dbReference type="ARBA" id="ARBA00022691"/>
    </source>
</evidence>
<dbReference type="InterPro" id="IPR005839">
    <property type="entry name" value="Methylthiotransferase"/>
</dbReference>
<comment type="caution">
    <text evidence="11">The sequence shown here is derived from an EMBL/GenBank/DDBJ whole genome shotgun (WGS) entry which is preliminary data.</text>
</comment>
<dbReference type="PROSITE" id="PS51449">
    <property type="entry name" value="MTTASE_N"/>
    <property type="match status" value="1"/>
</dbReference>
<dbReference type="SUPFAM" id="SSF102114">
    <property type="entry name" value="Radical SAM enzymes"/>
    <property type="match status" value="1"/>
</dbReference>
<comment type="cofactor">
    <cofactor evidence="1">
        <name>[4Fe-4S] cluster</name>
        <dbReference type="ChEBI" id="CHEBI:49883"/>
    </cofactor>
</comment>
<dbReference type="Gene3D" id="3.40.50.12160">
    <property type="entry name" value="Methylthiotransferase, N-terminal domain"/>
    <property type="match status" value="1"/>
</dbReference>
<dbReference type="InterPro" id="IPR023404">
    <property type="entry name" value="rSAM_horseshoe"/>
</dbReference>
<keyword evidence="4" id="KW-0949">S-adenosyl-L-methionine</keyword>
<accession>A0ABP3QM33</accession>
<evidence type="ECO:0000259" key="10">
    <source>
        <dbReference type="PROSITE" id="PS51918"/>
    </source>
</evidence>